<sequence>MTKPTFQWLEKLIHQHGSALERFLTRKLNNPDEAAELAQETYLKLYKMEQQEALGDAKAFMYRMAGNLAIDQIRRRQVHERFLEKEGEDERSVQSAEQSIEAKQQLEVLNQALSDMPQKPKQALLLHRQSGLSYSQIAQEMGVSVSSVEKFIIQALKHCREAMK</sequence>
<dbReference type="Gene3D" id="1.10.10.10">
    <property type="entry name" value="Winged helix-like DNA-binding domain superfamily/Winged helix DNA-binding domain"/>
    <property type="match status" value="1"/>
</dbReference>
<proteinExistence type="inferred from homology"/>
<dbReference type="InterPro" id="IPR007627">
    <property type="entry name" value="RNA_pol_sigma70_r2"/>
</dbReference>
<feature type="domain" description="RNA polymerase sigma-70 region 2" evidence="5">
    <location>
        <begin position="12"/>
        <end position="77"/>
    </location>
</feature>
<dbReference type="Proteomes" id="UP000838100">
    <property type="component" value="Unassembled WGS sequence"/>
</dbReference>
<keyword evidence="3" id="KW-0731">Sigma factor</keyword>
<protein>
    <submittedName>
        <fullName evidence="7">RNA polymerase sigma factor FecI</fullName>
    </submittedName>
</protein>
<evidence type="ECO:0000256" key="2">
    <source>
        <dbReference type="ARBA" id="ARBA00023015"/>
    </source>
</evidence>
<organism evidence="7 8">
    <name type="scientific">Sinobacterium norvegicum</name>
    <dbReference type="NCBI Taxonomy" id="1641715"/>
    <lineage>
        <taxon>Bacteria</taxon>
        <taxon>Pseudomonadati</taxon>
        <taxon>Pseudomonadota</taxon>
        <taxon>Gammaproteobacteria</taxon>
        <taxon>Cellvibrionales</taxon>
        <taxon>Spongiibacteraceae</taxon>
        <taxon>Sinobacterium</taxon>
    </lineage>
</organism>
<dbReference type="InterPro" id="IPR036388">
    <property type="entry name" value="WH-like_DNA-bd_sf"/>
</dbReference>
<dbReference type="Gene3D" id="1.10.1740.10">
    <property type="match status" value="1"/>
</dbReference>
<gene>
    <name evidence="7" type="primary">fecI</name>
    <name evidence="7" type="ORF">SIN8267_00941</name>
</gene>
<name>A0ABN8EF15_9GAMM</name>
<dbReference type="CDD" id="cd06171">
    <property type="entry name" value="Sigma70_r4"/>
    <property type="match status" value="1"/>
</dbReference>
<evidence type="ECO:0000256" key="1">
    <source>
        <dbReference type="ARBA" id="ARBA00010641"/>
    </source>
</evidence>
<comment type="caution">
    <text evidence="7">The sequence shown here is derived from an EMBL/GenBank/DDBJ whole genome shotgun (WGS) entry which is preliminary data.</text>
</comment>
<keyword evidence="2" id="KW-0805">Transcription regulation</keyword>
<dbReference type="InterPro" id="IPR014284">
    <property type="entry name" value="RNA_pol_sigma-70_dom"/>
</dbReference>
<evidence type="ECO:0000256" key="4">
    <source>
        <dbReference type="ARBA" id="ARBA00023163"/>
    </source>
</evidence>
<dbReference type="InterPro" id="IPR013324">
    <property type="entry name" value="RNA_pol_sigma_r3/r4-like"/>
</dbReference>
<dbReference type="Pfam" id="PF04542">
    <property type="entry name" value="Sigma70_r2"/>
    <property type="match status" value="1"/>
</dbReference>
<feature type="domain" description="RNA polymerase sigma factor 70 region 4 type 2" evidence="6">
    <location>
        <begin position="108"/>
        <end position="159"/>
    </location>
</feature>
<accession>A0ABN8EF15</accession>
<evidence type="ECO:0000256" key="3">
    <source>
        <dbReference type="ARBA" id="ARBA00023082"/>
    </source>
</evidence>
<dbReference type="PANTHER" id="PTHR43133:SF63">
    <property type="entry name" value="RNA POLYMERASE SIGMA FACTOR FECI-RELATED"/>
    <property type="match status" value="1"/>
</dbReference>
<dbReference type="InterPro" id="IPR013249">
    <property type="entry name" value="RNA_pol_sigma70_r4_t2"/>
</dbReference>
<reference evidence="7" key="1">
    <citation type="submission" date="2021-12" db="EMBL/GenBank/DDBJ databases">
        <authorList>
            <person name="Rodrigo-Torres L."/>
            <person name="Arahal R. D."/>
            <person name="Lucena T."/>
        </authorList>
    </citation>
    <scope>NUCLEOTIDE SEQUENCE</scope>
    <source>
        <strain evidence="7">CECT 8267</strain>
    </source>
</reference>
<evidence type="ECO:0000313" key="7">
    <source>
        <dbReference type="EMBL" id="CAH0990841.1"/>
    </source>
</evidence>
<dbReference type="Pfam" id="PF08281">
    <property type="entry name" value="Sigma70_r4_2"/>
    <property type="match status" value="1"/>
</dbReference>
<evidence type="ECO:0000259" key="6">
    <source>
        <dbReference type="Pfam" id="PF08281"/>
    </source>
</evidence>
<dbReference type="SUPFAM" id="SSF88659">
    <property type="entry name" value="Sigma3 and sigma4 domains of RNA polymerase sigma factors"/>
    <property type="match status" value="1"/>
</dbReference>
<evidence type="ECO:0000313" key="8">
    <source>
        <dbReference type="Proteomes" id="UP000838100"/>
    </source>
</evidence>
<dbReference type="SUPFAM" id="SSF88946">
    <property type="entry name" value="Sigma2 domain of RNA polymerase sigma factors"/>
    <property type="match status" value="1"/>
</dbReference>
<evidence type="ECO:0000259" key="5">
    <source>
        <dbReference type="Pfam" id="PF04542"/>
    </source>
</evidence>
<dbReference type="PANTHER" id="PTHR43133">
    <property type="entry name" value="RNA POLYMERASE ECF-TYPE SIGMA FACTO"/>
    <property type="match status" value="1"/>
</dbReference>
<dbReference type="InterPro" id="IPR039425">
    <property type="entry name" value="RNA_pol_sigma-70-like"/>
</dbReference>
<comment type="similarity">
    <text evidence="1">Belongs to the sigma-70 factor family. ECF subfamily.</text>
</comment>
<keyword evidence="4" id="KW-0804">Transcription</keyword>
<dbReference type="EMBL" id="CAKLPX010000001">
    <property type="protein sequence ID" value="CAH0990841.1"/>
    <property type="molecule type" value="Genomic_DNA"/>
</dbReference>
<dbReference type="InterPro" id="IPR013325">
    <property type="entry name" value="RNA_pol_sigma_r2"/>
</dbReference>
<dbReference type="NCBIfam" id="TIGR02937">
    <property type="entry name" value="sigma70-ECF"/>
    <property type="match status" value="1"/>
</dbReference>
<keyword evidence="8" id="KW-1185">Reference proteome</keyword>
<dbReference type="RefSeq" id="WP_237443509.1">
    <property type="nucleotide sequence ID" value="NZ_CAKLPX010000001.1"/>
</dbReference>